<evidence type="ECO:0000256" key="1">
    <source>
        <dbReference type="SAM" id="MobiDB-lite"/>
    </source>
</evidence>
<evidence type="ECO:0000313" key="3">
    <source>
        <dbReference type="Proteomes" id="UP001642360"/>
    </source>
</evidence>
<keyword evidence="3" id="KW-1185">Reference proteome</keyword>
<reference evidence="2 3" key="1">
    <citation type="submission" date="2024-02" db="EMBL/GenBank/DDBJ databases">
        <authorList>
            <person name="Vignale AGUSTIN F."/>
            <person name="Sosa J E."/>
            <person name="Modenutti C."/>
        </authorList>
    </citation>
    <scope>NUCLEOTIDE SEQUENCE [LARGE SCALE GENOMIC DNA]</scope>
</reference>
<dbReference type="EMBL" id="CAUOFW020001580">
    <property type="protein sequence ID" value="CAK9146462.1"/>
    <property type="molecule type" value="Genomic_DNA"/>
</dbReference>
<gene>
    <name evidence="2" type="ORF">ILEXP_LOCUS14309</name>
</gene>
<protein>
    <submittedName>
        <fullName evidence="2">Uncharacterized protein</fullName>
    </submittedName>
</protein>
<organism evidence="2 3">
    <name type="scientific">Ilex paraguariensis</name>
    <name type="common">yerba mate</name>
    <dbReference type="NCBI Taxonomy" id="185542"/>
    <lineage>
        <taxon>Eukaryota</taxon>
        <taxon>Viridiplantae</taxon>
        <taxon>Streptophyta</taxon>
        <taxon>Embryophyta</taxon>
        <taxon>Tracheophyta</taxon>
        <taxon>Spermatophyta</taxon>
        <taxon>Magnoliopsida</taxon>
        <taxon>eudicotyledons</taxon>
        <taxon>Gunneridae</taxon>
        <taxon>Pentapetalae</taxon>
        <taxon>asterids</taxon>
        <taxon>campanulids</taxon>
        <taxon>Aquifoliales</taxon>
        <taxon>Aquifoliaceae</taxon>
        <taxon>Ilex</taxon>
    </lineage>
</organism>
<sequence>MFRGDSSQIEVSSSIKQDVLDLEGIWRDEFPQTTVVPEEDAPQRTKELGRPLISAPSTSSVSPSSKRRKVPWCATRFLRLELRQLRITGGFNILTSITLGRFCCDGPLDKDALKKALANRKEARQFGDPMPSKRHRLRMKVYRAVAQQIDLPNTWKVATSDPPQPQERYEEIVLSRGRRKEARQFGDPMPSKRHRLLMKVYRAVAQQIDLPNTWKVATSDPLQPQERYEEIVLSRGRRSPLEDIGVISMKDFGKVSEVPTSISQTSTDASSSQPA</sequence>
<feature type="compositionally biased region" description="Low complexity" evidence="1">
    <location>
        <begin position="54"/>
        <end position="64"/>
    </location>
</feature>
<dbReference type="AlphaFoldDB" id="A0ABC8RPT4"/>
<proteinExistence type="predicted"/>
<evidence type="ECO:0000313" key="2">
    <source>
        <dbReference type="EMBL" id="CAK9146462.1"/>
    </source>
</evidence>
<dbReference type="Proteomes" id="UP001642360">
    <property type="component" value="Unassembled WGS sequence"/>
</dbReference>
<accession>A0ABC8RPT4</accession>
<feature type="region of interest" description="Disordered" evidence="1">
    <location>
        <begin position="33"/>
        <end position="66"/>
    </location>
</feature>
<name>A0ABC8RPT4_9AQUA</name>
<comment type="caution">
    <text evidence="2">The sequence shown here is derived from an EMBL/GenBank/DDBJ whole genome shotgun (WGS) entry which is preliminary data.</text>
</comment>